<keyword evidence="2" id="KW-1185">Reference proteome</keyword>
<comment type="caution">
    <text evidence="1">The sequence shown here is derived from an EMBL/GenBank/DDBJ whole genome shotgun (WGS) entry which is preliminary data.</text>
</comment>
<organism evidence="1 2">
    <name type="scientific">Armillaria luteobubalina</name>
    <dbReference type="NCBI Taxonomy" id="153913"/>
    <lineage>
        <taxon>Eukaryota</taxon>
        <taxon>Fungi</taxon>
        <taxon>Dikarya</taxon>
        <taxon>Basidiomycota</taxon>
        <taxon>Agaricomycotina</taxon>
        <taxon>Agaricomycetes</taxon>
        <taxon>Agaricomycetidae</taxon>
        <taxon>Agaricales</taxon>
        <taxon>Marasmiineae</taxon>
        <taxon>Physalacriaceae</taxon>
        <taxon>Armillaria</taxon>
    </lineage>
</organism>
<accession>A0AA39QHM1</accession>
<dbReference type="EMBL" id="JAUEPU010000006">
    <property type="protein sequence ID" value="KAK0501829.1"/>
    <property type="molecule type" value="Genomic_DNA"/>
</dbReference>
<evidence type="ECO:0008006" key="3">
    <source>
        <dbReference type="Google" id="ProtNLM"/>
    </source>
</evidence>
<gene>
    <name evidence="1" type="ORF">EDD18DRAFT_1328696</name>
</gene>
<sequence>MSTTKTFLNDLLDRYDYISSITCSPELSTLVTTNNAPLPFQTAQLKPLVADLSLTTTQLQNEIDLLKTATETLEKHASHLREITHDYETALSPIRHLPAEILIEIFRWTCVDCNAYNPYHLSGFNVFEINQGPWLLSHVCGSWRNIVTTVCSDLWSRFVLEIPDKTVNEEDDCGQDVLRVRPAMKYDMVALFEFYEEWERRDEDEDEENEDEVMSSCLDMLVCGSKRWRSAELVLPGNLLSDLCSVRGEVGKLEEVYLCCWQETPPLQNIDGFEIAPNLRTVHLRNMHPDAVIPFPIGNLVSFLDHRRFAEHKRPSEYLNTVASAPDLSSFSYHHYGRVPKSGSTNSSPVESKSLQALSASLGIFLSGLILPNLKSMTLSTGIISAKILYPRCYPCPRDALSALHGLITRSECSLTKLHLMDVKMDKNLLPIIKLSPKLESIVIEYRGRKWQDESEFTINSLFRHMSKTEPILVPFLKELVIISRGDNRNRIGCLGEDFVAMVISRRKPHLL</sequence>
<reference evidence="1" key="1">
    <citation type="submission" date="2023-06" db="EMBL/GenBank/DDBJ databases">
        <authorList>
            <consortium name="Lawrence Berkeley National Laboratory"/>
            <person name="Ahrendt S."/>
            <person name="Sahu N."/>
            <person name="Indic B."/>
            <person name="Wong-Bajracharya J."/>
            <person name="Merenyi Z."/>
            <person name="Ke H.-M."/>
            <person name="Monk M."/>
            <person name="Kocsube S."/>
            <person name="Drula E."/>
            <person name="Lipzen A."/>
            <person name="Balint B."/>
            <person name="Henrissat B."/>
            <person name="Andreopoulos B."/>
            <person name="Martin F.M."/>
            <person name="Harder C.B."/>
            <person name="Rigling D."/>
            <person name="Ford K.L."/>
            <person name="Foster G.D."/>
            <person name="Pangilinan J."/>
            <person name="Papanicolaou A."/>
            <person name="Barry K."/>
            <person name="LaButti K."/>
            <person name="Viragh M."/>
            <person name="Koriabine M."/>
            <person name="Yan M."/>
            <person name="Riley R."/>
            <person name="Champramary S."/>
            <person name="Plett K.L."/>
            <person name="Tsai I.J."/>
            <person name="Slot J."/>
            <person name="Sipos G."/>
            <person name="Plett J."/>
            <person name="Nagy L.G."/>
            <person name="Grigoriev I.V."/>
        </authorList>
    </citation>
    <scope>NUCLEOTIDE SEQUENCE</scope>
    <source>
        <strain evidence="1">HWK02</strain>
    </source>
</reference>
<proteinExistence type="predicted"/>
<protein>
    <recommendedName>
        <fullName evidence="3">F-box domain-containing protein</fullName>
    </recommendedName>
</protein>
<dbReference type="Proteomes" id="UP001175228">
    <property type="component" value="Unassembled WGS sequence"/>
</dbReference>
<evidence type="ECO:0000313" key="1">
    <source>
        <dbReference type="EMBL" id="KAK0501829.1"/>
    </source>
</evidence>
<dbReference type="AlphaFoldDB" id="A0AA39QHM1"/>
<name>A0AA39QHM1_9AGAR</name>
<evidence type="ECO:0000313" key="2">
    <source>
        <dbReference type="Proteomes" id="UP001175228"/>
    </source>
</evidence>